<dbReference type="Pfam" id="PF05960">
    <property type="entry name" value="DUF885"/>
    <property type="match status" value="1"/>
</dbReference>
<dbReference type="PANTHER" id="PTHR33361:SF2">
    <property type="entry name" value="DUF885 DOMAIN-CONTAINING PROTEIN"/>
    <property type="match status" value="1"/>
</dbReference>
<reference evidence="2" key="1">
    <citation type="journal article" date="2019" name="Int. J. Syst. Evol. Microbiol.">
        <title>The Global Catalogue of Microorganisms (GCM) 10K type strain sequencing project: providing services to taxonomists for standard genome sequencing and annotation.</title>
        <authorList>
            <consortium name="The Broad Institute Genomics Platform"/>
            <consortium name="The Broad Institute Genome Sequencing Center for Infectious Disease"/>
            <person name="Wu L."/>
            <person name="Ma J."/>
        </authorList>
    </citation>
    <scope>NUCLEOTIDE SEQUENCE [LARGE SCALE GENOMIC DNA]</scope>
    <source>
        <strain evidence="2">CGMCC 4.7289</strain>
    </source>
</reference>
<sequence>MAAADQADRFADELLAAYAVLDPTSAVVEAGAKEPERLTDYSPAGHQARADFAAAGLRKIGALAAESERDRRLLDHLGERLESLIEFHDSGEDLRELHAAATGPLQMIRQAIDAAVPAGDADAADREAGWALVAERLADVPRALAGYAESLALAADRGQVAAARQIDLVVVRCDGWIADTEQLAAAYAGGPQQAALNVAATDAVTAYQRLASWLSTDLKPKANPSEGFGPDRYAIWLRKFLGVRPDLAELYAWGWDEVEAIEAQLRAEAAVILPGAGLGEVLDHLDGPGSPGMIGSPAEFADWLQGVLERTVSELDGTHFDIPEPLRRIESRVTTSAGTMYIGPSADLTRPGRVWWQLPEGDTEFATWYAYTTVYHEGVPGHHLQIGYESWRNPLGQRLNLLGGLSAGQEGWALYAERLMDELGFYTQPGARLGHLFAQLLRAARVVIDIGLHLELPDREGRRWTADAAYDMLANRCQQGGYASAELARYLGRPAQALAYKAGERVWLDARAASGLPSREFHRRALDLGSLGLGQLAAALRQD</sequence>
<dbReference type="RefSeq" id="WP_253750806.1">
    <property type="nucleotide sequence ID" value="NZ_JAMZDZ010000001.1"/>
</dbReference>
<accession>A0ABV8LZ73</accession>
<protein>
    <submittedName>
        <fullName evidence="1">DUF885 domain-containing protein</fullName>
    </submittedName>
</protein>
<dbReference type="EMBL" id="JBHSAY010000029">
    <property type="protein sequence ID" value="MFC4136411.1"/>
    <property type="molecule type" value="Genomic_DNA"/>
</dbReference>
<dbReference type="PANTHER" id="PTHR33361">
    <property type="entry name" value="GLR0591 PROTEIN"/>
    <property type="match status" value="1"/>
</dbReference>
<proteinExistence type="predicted"/>
<evidence type="ECO:0000313" key="2">
    <source>
        <dbReference type="Proteomes" id="UP001595816"/>
    </source>
</evidence>
<dbReference type="Proteomes" id="UP001595816">
    <property type="component" value="Unassembled WGS sequence"/>
</dbReference>
<organism evidence="1 2">
    <name type="scientific">Hamadaea flava</name>
    <dbReference type="NCBI Taxonomy" id="1742688"/>
    <lineage>
        <taxon>Bacteria</taxon>
        <taxon>Bacillati</taxon>
        <taxon>Actinomycetota</taxon>
        <taxon>Actinomycetes</taxon>
        <taxon>Micromonosporales</taxon>
        <taxon>Micromonosporaceae</taxon>
        <taxon>Hamadaea</taxon>
    </lineage>
</organism>
<name>A0ABV8LZ73_9ACTN</name>
<gene>
    <name evidence="1" type="ORF">ACFOZ4_37880</name>
</gene>
<evidence type="ECO:0000313" key="1">
    <source>
        <dbReference type="EMBL" id="MFC4136411.1"/>
    </source>
</evidence>
<keyword evidence="2" id="KW-1185">Reference proteome</keyword>
<dbReference type="InterPro" id="IPR010281">
    <property type="entry name" value="DUF885"/>
</dbReference>
<comment type="caution">
    <text evidence="1">The sequence shown here is derived from an EMBL/GenBank/DDBJ whole genome shotgun (WGS) entry which is preliminary data.</text>
</comment>